<dbReference type="eggNOG" id="COG0438">
    <property type="taxonomic scope" value="Bacteria"/>
</dbReference>
<dbReference type="RefSeq" id="WP_056970745.1">
    <property type="nucleotide sequence ID" value="NZ_AYYX01000064.1"/>
</dbReference>
<comment type="caution">
    <text evidence="3">The sequence shown here is derived from an EMBL/GenBank/DDBJ whole genome shotgun (WGS) entry which is preliminary data.</text>
</comment>
<gene>
    <name evidence="3" type="ORF">FD21_GL001826</name>
</gene>
<dbReference type="InterPro" id="IPR001296">
    <property type="entry name" value="Glyco_trans_1"/>
</dbReference>
<evidence type="ECO:0000313" key="3">
    <source>
        <dbReference type="EMBL" id="KRM85204.1"/>
    </source>
</evidence>
<evidence type="ECO:0000259" key="1">
    <source>
        <dbReference type="Pfam" id="PF00534"/>
    </source>
</evidence>
<name>A0A0R2C5V6_9LACO</name>
<dbReference type="GO" id="GO:0016757">
    <property type="term" value="F:glycosyltransferase activity"/>
    <property type="evidence" value="ECO:0007669"/>
    <property type="project" value="InterPro"/>
</dbReference>
<dbReference type="Gene3D" id="3.40.50.2000">
    <property type="entry name" value="Glycogen Phosphorylase B"/>
    <property type="match status" value="2"/>
</dbReference>
<proteinExistence type="predicted"/>
<dbReference type="Pfam" id="PF13439">
    <property type="entry name" value="Glyco_transf_4"/>
    <property type="match status" value="1"/>
</dbReference>
<evidence type="ECO:0000313" key="4">
    <source>
        <dbReference type="Proteomes" id="UP000051576"/>
    </source>
</evidence>
<feature type="domain" description="Glycosyl transferase family 1" evidence="1">
    <location>
        <begin position="195"/>
        <end position="361"/>
    </location>
</feature>
<dbReference type="AlphaFoldDB" id="A0A0R2C5V6"/>
<dbReference type="PANTHER" id="PTHR12526">
    <property type="entry name" value="GLYCOSYLTRANSFERASE"/>
    <property type="match status" value="1"/>
</dbReference>
<dbReference type="SUPFAM" id="SSF53756">
    <property type="entry name" value="UDP-Glycosyltransferase/glycogen phosphorylase"/>
    <property type="match status" value="1"/>
</dbReference>
<protein>
    <submittedName>
        <fullName evidence="3">Glycosyltransferase</fullName>
    </submittedName>
</protein>
<dbReference type="STRING" id="1133569.FD21_GL001826"/>
<reference evidence="3 4" key="1">
    <citation type="journal article" date="2015" name="Genome Announc.">
        <title>Expanding the biotechnology potential of lactobacilli through comparative genomics of 213 strains and associated genera.</title>
        <authorList>
            <person name="Sun Z."/>
            <person name="Harris H.M."/>
            <person name="McCann A."/>
            <person name="Guo C."/>
            <person name="Argimon S."/>
            <person name="Zhang W."/>
            <person name="Yang X."/>
            <person name="Jeffery I.B."/>
            <person name="Cooney J.C."/>
            <person name="Kagawa T.F."/>
            <person name="Liu W."/>
            <person name="Song Y."/>
            <person name="Salvetti E."/>
            <person name="Wrobel A."/>
            <person name="Rasinkangas P."/>
            <person name="Parkhill J."/>
            <person name="Rea M.C."/>
            <person name="O'Sullivan O."/>
            <person name="Ritari J."/>
            <person name="Douillard F.P."/>
            <person name="Paul Ross R."/>
            <person name="Yang R."/>
            <person name="Briner A.E."/>
            <person name="Felis G.E."/>
            <person name="de Vos W.M."/>
            <person name="Barrangou R."/>
            <person name="Klaenhammer T.R."/>
            <person name="Caufield P.W."/>
            <person name="Cui Y."/>
            <person name="Zhang H."/>
            <person name="O'Toole P.W."/>
        </authorList>
    </citation>
    <scope>NUCLEOTIDE SEQUENCE [LARGE SCALE GENOMIC DNA]</scope>
    <source>
        <strain evidence="3 4">DSM 20605</strain>
    </source>
</reference>
<dbReference type="InterPro" id="IPR028098">
    <property type="entry name" value="Glyco_trans_4-like_N"/>
</dbReference>
<keyword evidence="3" id="KW-0808">Transferase</keyword>
<dbReference type="Pfam" id="PF00534">
    <property type="entry name" value="Glycos_transf_1"/>
    <property type="match status" value="1"/>
</dbReference>
<sequence length="390" mass="44518">MINILYLHAGAEMYGADKILLELVSGLDKKKFNPVVILPSNGILANKLRGEGIKTYIIDYPILRRKYFNINGILSFSLNYFKKSKDIINLLMKINFQPDIIHVNTLAVLEGIYLKNKLEAKLLWHVHEIIEKPKFISVVLNFLVGKYSDKCIVVSNAVRDHLLNSKFIKKSKIKVIHNGIDSKEFNPNINCNYLFKEFNVPTDSIKVGVIGRINAWKGQNDFLDAATPLLKEYPNLYLFIIGSAFTGQEWRIDEIKNKIKNDYNRSRIIYSPFRSDNAAVQNFLNILVLPSTSPDPLPTVVLEAMASGKPIIGYDHGGIKEMVLDGYNGYLVEPNNCLELRRKMQVLIKSEEKRKNFGVNSLNRQINKFSMSSFIKKFSSTYTLIGNDFQ</sequence>
<dbReference type="PATRIC" id="fig|1133569.4.peg.1977"/>
<evidence type="ECO:0000259" key="2">
    <source>
        <dbReference type="Pfam" id="PF13439"/>
    </source>
</evidence>
<organism evidence="3 4">
    <name type="scientific">Liquorilactobacillus vini DSM 20605</name>
    <dbReference type="NCBI Taxonomy" id="1133569"/>
    <lineage>
        <taxon>Bacteria</taxon>
        <taxon>Bacillati</taxon>
        <taxon>Bacillota</taxon>
        <taxon>Bacilli</taxon>
        <taxon>Lactobacillales</taxon>
        <taxon>Lactobacillaceae</taxon>
        <taxon>Liquorilactobacillus</taxon>
    </lineage>
</organism>
<dbReference type="EMBL" id="AYYX01000064">
    <property type="protein sequence ID" value="KRM85204.1"/>
    <property type="molecule type" value="Genomic_DNA"/>
</dbReference>
<feature type="domain" description="Glycosyltransferase subfamily 4-like N-terminal" evidence="2">
    <location>
        <begin position="15"/>
        <end position="182"/>
    </location>
</feature>
<dbReference type="CDD" id="cd03801">
    <property type="entry name" value="GT4_PimA-like"/>
    <property type="match status" value="1"/>
</dbReference>
<accession>A0A0R2C5V6</accession>
<keyword evidence="4" id="KW-1185">Reference proteome</keyword>
<dbReference type="Proteomes" id="UP000051576">
    <property type="component" value="Unassembled WGS sequence"/>
</dbReference>